<evidence type="ECO:0000313" key="3">
    <source>
        <dbReference type="RefSeq" id="XP_056861145.1"/>
    </source>
</evidence>
<accession>A0A9W3DB64</accession>
<keyword evidence="1" id="KW-1185">Reference proteome</keyword>
<name>A0A9W3DB64_RAPSA</name>
<organism evidence="1 3">
    <name type="scientific">Raphanus sativus</name>
    <name type="common">Radish</name>
    <name type="synonym">Raphanus raphanistrum var. sativus</name>
    <dbReference type="NCBI Taxonomy" id="3726"/>
    <lineage>
        <taxon>Eukaryota</taxon>
        <taxon>Viridiplantae</taxon>
        <taxon>Streptophyta</taxon>
        <taxon>Embryophyta</taxon>
        <taxon>Tracheophyta</taxon>
        <taxon>Spermatophyta</taxon>
        <taxon>Magnoliopsida</taxon>
        <taxon>eudicotyledons</taxon>
        <taxon>Gunneridae</taxon>
        <taxon>Pentapetalae</taxon>
        <taxon>rosids</taxon>
        <taxon>malvids</taxon>
        <taxon>Brassicales</taxon>
        <taxon>Brassicaceae</taxon>
        <taxon>Brassiceae</taxon>
        <taxon>Raphanus</taxon>
    </lineage>
</organism>
<dbReference type="OrthoDB" id="1072134at2759"/>
<dbReference type="Pfam" id="PF06683">
    <property type="entry name" value="DUF1184"/>
    <property type="match status" value="2"/>
</dbReference>
<dbReference type="AlphaFoldDB" id="A0A9W3DB64"/>
<dbReference type="InterPro" id="IPR009568">
    <property type="entry name" value="DUF1184"/>
</dbReference>
<dbReference type="GeneID" id="130509328"/>
<proteinExistence type="predicted"/>
<dbReference type="Proteomes" id="UP000504610">
    <property type="component" value="Chromosome 3"/>
</dbReference>
<dbReference type="RefSeq" id="XP_056861144.1">
    <property type="nucleotide sequence ID" value="XM_057005164.1"/>
</dbReference>
<sequence>MESRETSLVLRRLRPLAGSFRYYPYTRTFSGKEDIKAEVMRLGAQLSVRVAHSMLLLCDDIPTMSWFCYILWKGITRNRNHVLETLLRVMHFVYSKYIKPKTTTTTTNQDCDNSVQWELIRNTWKHFADGVKILNRFDFFLRRNIAYFDDRQLSSAIDKYKPQVLEKLDDKLRSVSEVDWFAKETIESNISALWKSLFDDGETISKAVESRFLRDLFMPIFGKPLPRDILALPITSSPYILGKNFETEEAKEEIVRLGVELSLYVAQSMFSLCDDIRTMLWFCYRLWRYAKVGIINEGHVMDRLLLVMHYVYTKYIKPKNGEYQIDGNNSAQWGVMWENDKNIGFEFCMLNCNVYIIKAGGPCGREATSPLEEAVKKLVETLECVRSVSEAYGFARDAMEPDILDMWKSLFDTEAKEASQTLRDMKQGIIRDLFLPLFNEAPPP</sequence>
<evidence type="ECO:0000313" key="2">
    <source>
        <dbReference type="RefSeq" id="XP_056861144.1"/>
    </source>
</evidence>
<reference evidence="2 3" key="2">
    <citation type="submission" date="2025-04" db="UniProtKB">
        <authorList>
            <consortium name="RefSeq"/>
        </authorList>
    </citation>
    <scope>IDENTIFICATION</scope>
    <source>
        <tissue evidence="2 3">Leaf</tissue>
    </source>
</reference>
<dbReference type="KEGG" id="rsz:130509328"/>
<dbReference type="RefSeq" id="XP_056861145.1">
    <property type="nucleotide sequence ID" value="XM_057005165.1"/>
</dbReference>
<reference evidence="1" key="1">
    <citation type="journal article" date="2019" name="Database">
        <title>The radish genome database (RadishGD): an integrated information resource for radish genomics.</title>
        <authorList>
            <person name="Yu H.J."/>
            <person name="Baek S."/>
            <person name="Lee Y.J."/>
            <person name="Cho A."/>
            <person name="Mun J.H."/>
        </authorList>
    </citation>
    <scope>NUCLEOTIDE SEQUENCE [LARGE SCALE GENOMIC DNA]</scope>
    <source>
        <strain evidence="1">cv. WK10039</strain>
    </source>
</reference>
<protein>
    <submittedName>
        <fullName evidence="2 3">Uncharacterized protein LOC130509328</fullName>
    </submittedName>
</protein>
<evidence type="ECO:0000313" key="1">
    <source>
        <dbReference type="Proteomes" id="UP000504610"/>
    </source>
</evidence>
<gene>
    <name evidence="2 3" type="primary">LOC130509328</name>
</gene>